<reference evidence="1 2" key="1">
    <citation type="submission" date="2017-08" db="EMBL/GenBank/DDBJ databases">
        <title>Infants hospitalized years apart are colonized by the same room-sourced microbial strains.</title>
        <authorList>
            <person name="Brooks B."/>
            <person name="Olm M.R."/>
            <person name="Firek B.A."/>
            <person name="Baker R."/>
            <person name="Thomas B.C."/>
            <person name="Morowitz M.J."/>
            <person name="Banfield J.F."/>
        </authorList>
    </citation>
    <scope>NUCLEOTIDE SEQUENCE [LARGE SCALE GENOMIC DNA]</scope>
    <source>
        <strain evidence="1">S2_003_000_R2_14</strain>
    </source>
</reference>
<protein>
    <submittedName>
        <fullName evidence="1">DUF2892 domain-containing protein</fullName>
    </submittedName>
</protein>
<organism evidence="1 2">
    <name type="scientific">Archangium gephyra</name>
    <dbReference type="NCBI Taxonomy" id="48"/>
    <lineage>
        <taxon>Bacteria</taxon>
        <taxon>Pseudomonadati</taxon>
        <taxon>Myxococcota</taxon>
        <taxon>Myxococcia</taxon>
        <taxon>Myxococcales</taxon>
        <taxon>Cystobacterineae</taxon>
        <taxon>Archangiaceae</taxon>
        <taxon>Archangium</taxon>
    </lineage>
</organism>
<accession>A0A2W5THD6</accession>
<gene>
    <name evidence="1" type="ORF">DI536_09590</name>
</gene>
<name>A0A2W5THD6_9BACT</name>
<evidence type="ECO:0000313" key="1">
    <source>
        <dbReference type="EMBL" id="PZR15019.1"/>
    </source>
</evidence>
<proteinExistence type="predicted"/>
<sequence length="48" mass="5078">MVGSTALALLVDARFGWLTAASRLVMIQSSFTGSCPVHYTVNKLLPPG</sequence>
<dbReference type="EMBL" id="QFQP01000006">
    <property type="protein sequence ID" value="PZR15019.1"/>
    <property type="molecule type" value="Genomic_DNA"/>
</dbReference>
<dbReference type="Gene3D" id="6.10.140.1340">
    <property type="match status" value="1"/>
</dbReference>
<dbReference type="Proteomes" id="UP000249061">
    <property type="component" value="Unassembled WGS sequence"/>
</dbReference>
<evidence type="ECO:0000313" key="2">
    <source>
        <dbReference type="Proteomes" id="UP000249061"/>
    </source>
</evidence>
<comment type="caution">
    <text evidence="1">The sequence shown here is derived from an EMBL/GenBank/DDBJ whole genome shotgun (WGS) entry which is preliminary data.</text>
</comment>
<dbReference type="AlphaFoldDB" id="A0A2W5THD6"/>